<keyword evidence="2" id="KW-1185">Reference proteome</keyword>
<dbReference type="EMBL" id="VUMT01000009">
    <property type="protein sequence ID" value="MSS63712.1"/>
    <property type="molecule type" value="Genomic_DNA"/>
</dbReference>
<sequence>MAYIRRVAVINNKIIENIDQNITIEKNDGTIVNNVKMEVGNGYSVSFIKDNSKQYSKNIEYISTLHIKKIILQDGTIFTKLHKYNEELKKDIYYFDLKYKDILNYMGKDYCNDDIIEITYKWFTKNGNVIKTNIGRISSIRKSDFDLDISQEGFGEIIHLSSNNLIE</sequence>
<proteinExistence type="predicted"/>
<name>A0A6L5XY65_9FIRM</name>
<evidence type="ECO:0000313" key="1">
    <source>
        <dbReference type="EMBL" id="MSS63712.1"/>
    </source>
</evidence>
<gene>
    <name evidence="1" type="ORF">FYJ58_07450</name>
</gene>
<dbReference type="Proteomes" id="UP000482209">
    <property type="component" value="Unassembled WGS sequence"/>
</dbReference>
<organism evidence="1 2">
    <name type="scientific">Velocimicrobium porci</name>
    <dbReference type="NCBI Taxonomy" id="2606634"/>
    <lineage>
        <taxon>Bacteria</taxon>
        <taxon>Bacillati</taxon>
        <taxon>Bacillota</taxon>
        <taxon>Clostridia</taxon>
        <taxon>Lachnospirales</taxon>
        <taxon>Lachnospiraceae</taxon>
        <taxon>Velocimicrobium</taxon>
    </lineage>
</organism>
<accession>A0A6L5XY65</accession>
<evidence type="ECO:0000313" key="2">
    <source>
        <dbReference type="Proteomes" id="UP000482209"/>
    </source>
</evidence>
<dbReference type="AlphaFoldDB" id="A0A6L5XY65"/>
<comment type="caution">
    <text evidence="1">The sequence shown here is derived from an EMBL/GenBank/DDBJ whole genome shotgun (WGS) entry which is preliminary data.</text>
</comment>
<protein>
    <submittedName>
        <fullName evidence="1">Uncharacterized protein</fullName>
    </submittedName>
</protein>
<reference evidence="1 2" key="1">
    <citation type="submission" date="2019-08" db="EMBL/GenBank/DDBJ databases">
        <title>In-depth cultivation of the pig gut microbiome towards novel bacterial diversity and tailored functional studies.</title>
        <authorList>
            <person name="Wylensek D."/>
            <person name="Hitch T.C.A."/>
            <person name="Clavel T."/>
        </authorList>
    </citation>
    <scope>NUCLEOTIDE SEQUENCE [LARGE SCALE GENOMIC DNA]</scope>
    <source>
        <strain evidence="1 2">WCA-693-APC-MOT-I</strain>
    </source>
</reference>
<dbReference type="RefSeq" id="WP_154519124.1">
    <property type="nucleotide sequence ID" value="NZ_VUMT01000009.1"/>
</dbReference>